<dbReference type="InterPro" id="IPR001761">
    <property type="entry name" value="Peripla_BP/Lac1_sug-bd_dom"/>
</dbReference>
<dbReference type="AlphaFoldDB" id="A0A662ZE27"/>
<evidence type="ECO:0000256" key="3">
    <source>
        <dbReference type="ARBA" id="ARBA00023163"/>
    </source>
</evidence>
<gene>
    <name evidence="5" type="ORF">SAMN02910344_00033</name>
</gene>
<evidence type="ECO:0000313" key="5">
    <source>
        <dbReference type="EMBL" id="SFO96756.1"/>
    </source>
</evidence>
<keyword evidence="6" id="KW-1185">Reference proteome</keyword>
<dbReference type="SUPFAM" id="SSF47413">
    <property type="entry name" value="lambda repressor-like DNA-binding domains"/>
    <property type="match status" value="1"/>
</dbReference>
<keyword evidence="1" id="KW-0805">Transcription regulation</keyword>
<dbReference type="OrthoDB" id="9798934at2"/>
<evidence type="ECO:0000313" key="6">
    <source>
        <dbReference type="Proteomes" id="UP000243745"/>
    </source>
</evidence>
<keyword evidence="3" id="KW-0804">Transcription</keyword>
<dbReference type="PRINTS" id="PR00036">
    <property type="entry name" value="HTHLACI"/>
</dbReference>
<sequence>MATIKDVSRLANVSISTVSRVINKSLKVSPDKVEAVMKAMEDLNFQPNSFAQALVNKKSNCIGVLVGDLCGGPFFAQMMRGIENVILPANKFVIVMSGKHEHDREKNSIEALLLRRCDALVVHSKALSDQELIEIARSDVPIVFVNRLVPTLEDRCVWVDISSGMETAVNHLIKQGHKRIAYIASDEVNNQDAKDRMDGYHRALNNAGIEFDNDLVSLAFPDENGGHNAIESLLMRDVGFTAFVAYNDAMAVGAVSALTENNISVPEEVSAIGFDNNLITNYIKPKLTTVRYPIEEVGETAAKLALNVLYAREREEYEERKEKETNKSYEKKFDLHEVVEFTREDLKFIPDLIVRDSVAPYDEAVVRESKVKKQKKK</sequence>
<dbReference type="Pfam" id="PF00356">
    <property type="entry name" value="LacI"/>
    <property type="match status" value="1"/>
</dbReference>
<dbReference type="SUPFAM" id="SSF53822">
    <property type="entry name" value="Periplasmic binding protein-like I"/>
    <property type="match status" value="1"/>
</dbReference>
<dbReference type="CDD" id="cd01392">
    <property type="entry name" value="HTH_LacI"/>
    <property type="match status" value="1"/>
</dbReference>
<reference evidence="5 6" key="1">
    <citation type="submission" date="2016-10" db="EMBL/GenBank/DDBJ databases">
        <authorList>
            <person name="Varghese N."/>
            <person name="Submissions S."/>
        </authorList>
    </citation>
    <scope>NUCLEOTIDE SEQUENCE [LARGE SCALE GENOMIC DNA]</scope>
    <source>
        <strain evidence="5 6">DSM 1361</strain>
    </source>
</reference>
<protein>
    <submittedName>
        <fullName evidence="5">LacI family transcriptional regulator</fullName>
    </submittedName>
</protein>
<dbReference type="PROSITE" id="PS50932">
    <property type="entry name" value="HTH_LACI_2"/>
    <property type="match status" value="1"/>
</dbReference>
<dbReference type="EMBL" id="FOXF01000001">
    <property type="protein sequence ID" value="SFO96756.1"/>
    <property type="molecule type" value="Genomic_DNA"/>
</dbReference>
<dbReference type="Gene3D" id="1.10.260.40">
    <property type="entry name" value="lambda repressor-like DNA-binding domains"/>
    <property type="match status" value="1"/>
</dbReference>
<dbReference type="Proteomes" id="UP000243745">
    <property type="component" value="Unassembled WGS sequence"/>
</dbReference>
<evidence type="ECO:0000256" key="1">
    <source>
        <dbReference type="ARBA" id="ARBA00023015"/>
    </source>
</evidence>
<dbReference type="Pfam" id="PF00532">
    <property type="entry name" value="Peripla_BP_1"/>
    <property type="match status" value="1"/>
</dbReference>
<dbReference type="PANTHER" id="PTHR30146">
    <property type="entry name" value="LACI-RELATED TRANSCRIPTIONAL REPRESSOR"/>
    <property type="match status" value="1"/>
</dbReference>
<dbReference type="RefSeq" id="WP_093139801.1">
    <property type="nucleotide sequence ID" value="NZ_FOXF01000001.1"/>
</dbReference>
<evidence type="ECO:0000256" key="2">
    <source>
        <dbReference type="ARBA" id="ARBA00023125"/>
    </source>
</evidence>
<proteinExistence type="predicted"/>
<name>A0A662ZE27_9GAMM</name>
<feature type="domain" description="HTH lacI-type" evidence="4">
    <location>
        <begin position="2"/>
        <end position="56"/>
    </location>
</feature>
<dbReference type="GO" id="GO:0003700">
    <property type="term" value="F:DNA-binding transcription factor activity"/>
    <property type="evidence" value="ECO:0007669"/>
    <property type="project" value="TreeGrafter"/>
</dbReference>
<dbReference type="SMART" id="SM00354">
    <property type="entry name" value="HTH_LACI"/>
    <property type="match status" value="1"/>
</dbReference>
<dbReference type="InterPro" id="IPR028082">
    <property type="entry name" value="Peripla_BP_I"/>
</dbReference>
<dbReference type="InterPro" id="IPR010982">
    <property type="entry name" value="Lambda_DNA-bd_dom_sf"/>
</dbReference>
<dbReference type="CDD" id="cd06270">
    <property type="entry name" value="PBP1_GalS-like"/>
    <property type="match status" value="1"/>
</dbReference>
<dbReference type="Gene3D" id="3.40.50.2300">
    <property type="match status" value="2"/>
</dbReference>
<dbReference type="GO" id="GO:0000976">
    <property type="term" value="F:transcription cis-regulatory region binding"/>
    <property type="evidence" value="ECO:0007669"/>
    <property type="project" value="TreeGrafter"/>
</dbReference>
<dbReference type="InterPro" id="IPR000843">
    <property type="entry name" value="HTH_LacI"/>
</dbReference>
<accession>A0A662ZE27</accession>
<organism evidence="5 6">
    <name type="scientific">Ruminobacter amylophilus</name>
    <dbReference type="NCBI Taxonomy" id="867"/>
    <lineage>
        <taxon>Bacteria</taxon>
        <taxon>Pseudomonadati</taxon>
        <taxon>Pseudomonadota</taxon>
        <taxon>Gammaproteobacteria</taxon>
        <taxon>Aeromonadales</taxon>
        <taxon>Succinivibrionaceae</taxon>
        <taxon>Ruminobacter</taxon>
    </lineage>
</organism>
<evidence type="ECO:0000259" key="4">
    <source>
        <dbReference type="PROSITE" id="PS50932"/>
    </source>
</evidence>
<dbReference type="PANTHER" id="PTHR30146:SF109">
    <property type="entry name" value="HTH-TYPE TRANSCRIPTIONAL REGULATOR GALS"/>
    <property type="match status" value="1"/>
</dbReference>
<keyword evidence="2" id="KW-0238">DNA-binding</keyword>